<accession>A0ABV7FCD4</accession>
<dbReference type="RefSeq" id="WP_378115051.1">
    <property type="nucleotide sequence ID" value="NZ_JBHRTF010000001.1"/>
</dbReference>
<reference evidence="5" key="1">
    <citation type="journal article" date="2019" name="Int. J. Syst. Evol. Microbiol.">
        <title>The Global Catalogue of Microorganisms (GCM) 10K type strain sequencing project: providing services to taxonomists for standard genome sequencing and annotation.</title>
        <authorList>
            <consortium name="The Broad Institute Genomics Platform"/>
            <consortium name="The Broad Institute Genome Sequencing Center for Infectious Disease"/>
            <person name="Wu L."/>
            <person name="Ma J."/>
        </authorList>
    </citation>
    <scope>NUCLEOTIDE SEQUENCE [LARGE SCALE GENOMIC DNA]</scope>
    <source>
        <strain evidence="5">KCTC 52237</strain>
    </source>
</reference>
<dbReference type="InterPro" id="IPR000182">
    <property type="entry name" value="GNAT_dom"/>
</dbReference>
<organism evidence="4 5">
    <name type="scientific">Cellvibrio fontiphilus</name>
    <dbReference type="NCBI Taxonomy" id="1815559"/>
    <lineage>
        <taxon>Bacteria</taxon>
        <taxon>Pseudomonadati</taxon>
        <taxon>Pseudomonadota</taxon>
        <taxon>Gammaproteobacteria</taxon>
        <taxon>Cellvibrionales</taxon>
        <taxon>Cellvibrionaceae</taxon>
        <taxon>Cellvibrio</taxon>
    </lineage>
</organism>
<evidence type="ECO:0000259" key="3">
    <source>
        <dbReference type="PROSITE" id="PS51186"/>
    </source>
</evidence>
<dbReference type="Pfam" id="PF00583">
    <property type="entry name" value="Acetyltransf_1"/>
    <property type="match status" value="1"/>
</dbReference>
<dbReference type="CDD" id="cd04301">
    <property type="entry name" value="NAT_SF"/>
    <property type="match status" value="1"/>
</dbReference>
<dbReference type="InterPro" id="IPR016181">
    <property type="entry name" value="Acyl_CoA_acyltransferase"/>
</dbReference>
<dbReference type="PROSITE" id="PS51186">
    <property type="entry name" value="GNAT"/>
    <property type="match status" value="1"/>
</dbReference>
<evidence type="ECO:0000256" key="1">
    <source>
        <dbReference type="ARBA" id="ARBA00022679"/>
    </source>
</evidence>
<evidence type="ECO:0000313" key="4">
    <source>
        <dbReference type="EMBL" id="MFC3114062.1"/>
    </source>
</evidence>
<protein>
    <submittedName>
        <fullName evidence="4">GNAT family N-acetyltransferase</fullName>
        <ecNumber evidence="4">2.3.-.-</ecNumber>
    </submittedName>
</protein>
<dbReference type="EMBL" id="JBHRTF010000001">
    <property type="protein sequence ID" value="MFC3114062.1"/>
    <property type="molecule type" value="Genomic_DNA"/>
</dbReference>
<dbReference type="SUPFAM" id="SSF55729">
    <property type="entry name" value="Acyl-CoA N-acyltransferases (Nat)"/>
    <property type="match status" value="1"/>
</dbReference>
<dbReference type="GO" id="GO:0016746">
    <property type="term" value="F:acyltransferase activity"/>
    <property type="evidence" value="ECO:0007669"/>
    <property type="project" value="UniProtKB-KW"/>
</dbReference>
<keyword evidence="1 4" id="KW-0808">Transferase</keyword>
<keyword evidence="5" id="KW-1185">Reference proteome</keyword>
<keyword evidence="2 4" id="KW-0012">Acyltransferase</keyword>
<comment type="caution">
    <text evidence="4">The sequence shown here is derived from an EMBL/GenBank/DDBJ whole genome shotgun (WGS) entry which is preliminary data.</text>
</comment>
<gene>
    <name evidence="4" type="ORF">ACFODX_00735</name>
</gene>
<feature type="domain" description="N-acetyltransferase" evidence="3">
    <location>
        <begin position="2"/>
        <end position="170"/>
    </location>
</feature>
<dbReference type="InterPro" id="IPR050680">
    <property type="entry name" value="YpeA/RimI_acetyltransf"/>
</dbReference>
<evidence type="ECO:0000313" key="5">
    <source>
        <dbReference type="Proteomes" id="UP001595555"/>
    </source>
</evidence>
<dbReference type="EC" id="2.3.-.-" evidence="4"/>
<name>A0ABV7FCD4_9GAMM</name>
<sequence>MYIIRKANSADAAPLAELAEETFRATFGAMNSIENMDSHCQSSYGKEIQYGEIVDLNTVTLVVEENKRLIAYAQLRWDSVPDCVCGNAPGEIQRLYVSSAYHGKGIAKNLMEACMQELKGLGKNVIWLGVWELNPRAISFYKKSGFVEVGEHVFTLGDDPQRDVIMQCVI</sequence>
<dbReference type="PANTHER" id="PTHR43420:SF47">
    <property type="entry name" value="N-ACETYLTRANSFERASE DOMAIN-CONTAINING PROTEIN"/>
    <property type="match status" value="1"/>
</dbReference>
<proteinExistence type="predicted"/>
<dbReference type="Proteomes" id="UP001595555">
    <property type="component" value="Unassembled WGS sequence"/>
</dbReference>
<dbReference type="Gene3D" id="3.40.630.30">
    <property type="match status" value="1"/>
</dbReference>
<dbReference type="PANTHER" id="PTHR43420">
    <property type="entry name" value="ACETYLTRANSFERASE"/>
    <property type="match status" value="1"/>
</dbReference>
<evidence type="ECO:0000256" key="2">
    <source>
        <dbReference type="ARBA" id="ARBA00023315"/>
    </source>
</evidence>